<feature type="transmembrane region" description="Helical" evidence="1">
    <location>
        <begin position="66"/>
        <end position="83"/>
    </location>
</feature>
<keyword evidence="1" id="KW-0812">Transmembrane</keyword>
<keyword evidence="1" id="KW-0472">Membrane</keyword>
<proteinExistence type="predicted"/>
<gene>
    <name evidence="2" type="ORF">QQ020_27205</name>
</gene>
<feature type="transmembrane region" description="Helical" evidence="1">
    <location>
        <begin position="161"/>
        <end position="182"/>
    </location>
</feature>
<feature type="transmembrane region" description="Helical" evidence="1">
    <location>
        <begin position="121"/>
        <end position="141"/>
    </location>
</feature>
<protein>
    <submittedName>
        <fullName evidence="2">Uncharacterized protein</fullName>
    </submittedName>
</protein>
<dbReference type="RefSeq" id="WP_346761133.1">
    <property type="nucleotide sequence ID" value="NZ_JAUJEB010000007.1"/>
</dbReference>
<comment type="caution">
    <text evidence="2">The sequence shown here is derived from an EMBL/GenBank/DDBJ whole genome shotgun (WGS) entry which is preliminary data.</text>
</comment>
<dbReference type="EMBL" id="JAUJEB010000007">
    <property type="protein sequence ID" value="MDN5215796.1"/>
    <property type="molecule type" value="Genomic_DNA"/>
</dbReference>
<evidence type="ECO:0000313" key="2">
    <source>
        <dbReference type="EMBL" id="MDN5215796.1"/>
    </source>
</evidence>
<accession>A0ABT8LHG2</accession>
<name>A0ABT8LHG2_9BACT</name>
<keyword evidence="1" id="KW-1133">Transmembrane helix</keyword>
<feature type="transmembrane region" description="Helical" evidence="1">
    <location>
        <begin position="43"/>
        <end position="60"/>
    </location>
</feature>
<reference evidence="2" key="1">
    <citation type="submission" date="2023-06" db="EMBL/GenBank/DDBJ databases">
        <title>Genomic of Agaribacillus aureum.</title>
        <authorList>
            <person name="Wang G."/>
        </authorList>
    </citation>
    <scope>NUCLEOTIDE SEQUENCE</scope>
    <source>
        <strain evidence="2">BMA12</strain>
    </source>
</reference>
<evidence type="ECO:0000313" key="3">
    <source>
        <dbReference type="Proteomes" id="UP001172083"/>
    </source>
</evidence>
<organism evidence="2 3">
    <name type="scientific">Agaribacillus aureus</name>
    <dbReference type="NCBI Taxonomy" id="3051825"/>
    <lineage>
        <taxon>Bacteria</taxon>
        <taxon>Pseudomonadati</taxon>
        <taxon>Bacteroidota</taxon>
        <taxon>Cytophagia</taxon>
        <taxon>Cytophagales</taxon>
        <taxon>Splendidivirgaceae</taxon>
        <taxon>Agaribacillus</taxon>
    </lineage>
</organism>
<sequence>MEKSIETIWKEGFLESEALVAPKINDLYNQKSKQLIAKMKRMFKVNITAIVILSIIFPILHYFLDATWQGVAASVMLLTLAWYSKRQMKGIKTLNQGVNSYEYLKTFDQWLKNALSRNEKIIRFSYPLSLLIAMSTLWSAWNSQEELTAKIAQKFPGLIFIGNVPLALLVVAGIVTLLMFYFSGNIYRWDIRLVYGRVFDKLEETIAEMEKLRRE</sequence>
<keyword evidence="3" id="KW-1185">Reference proteome</keyword>
<dbReference type="Proteomes" id="UP001172083">
    <property type="component" value="Unassembled WGS sequence"/>
</dbReference>
<evidence type="ECO:0000256" key="1">
    <source>
        <dbReference type="SAM" id="Phobius"/>
    </source>
</evidence>